<evidence type="ECO:0000313" key="2">
    <source>
        <dbReference type="Proteomes" id="UP000307942"/>
    </source>
</evidence>
<name>A0A482N3Q2_9CAUD</name>
<organism evidence="1 2">
    <name type="scientific">Escherichia phage vB_EcoS_WF5505</name>
    <dbReference type="NCBI Taxonomy" id="2508186"/>
    <lineage>
        <taxon>Viruses</taxon>
        <taxon>Duplodnaviria</taxon>
        <taxon>Heunggongvirae</taxon>
        <taxon>Uroviricota</taxon>
        <taxon>Caudoviricetes</taxon>
        <taxon>Dhillonvirus</taxon>
        <taxon>Dhillonvirus WF5505</taxon>
    </lineage>
</organism>
<dbReference type="Proteomes" id="UP000307942">
    <property type="component" value="Segment"/>
</dbReference>
<dbReference type="EMBL" id="MK373790">
    <property type="protein sequence ID" value="QBQ80558.1"/>
    <property type="molecule type" value="Genomic_DNA"/>
</dbReference>
<accession>A0A482N3Q2</accession>
<sequence length="83" mass="10056">MARFTLIEAVDSRDQRPYYWLFERTGNFKSRVAVIDKRRDNPAQIKRTTFTNPDFYIWADSNLEYVRFAVSSEEKVIDRWETK</sequence>
<keyword evidence="2" id="KW-1185">Reference proteome</keyword>
<evidence type="ECO:0000313" key="1">
    <source>
        <dbReference type="EMBL" id="QBQ80558.1"/>
    </source>
</evidence>
<gene>
    <name evidence="1" type="ORF">WF5505_00058</name>
</gene>
<protein>
    <submittedName>
        <fullName evidence="1">Uncharacterized protein</fullName>
    </submittedName>
</protein>
<proteinExistence type="predicted"/>
<reference evidence="1 2" key="1">
    <citation type="submission" date="2019-01" db="EMBL/GenBank/DDBJ databases">
        <title>Still something new to discover - new insights into E. coli phage diversity and taxonomy.</title>
        <authorList>
            <person name="Korf I.H.E."/>
            <person name="Adriaennsens E."/>
            <person name="Dreiseikelmann B."/>
            <person name="Kropinski A."/>
            <person name="Nimtz M."/>
            <person name="Meier-Kolthoff J.P."/>
            <person name="Rohde M."/>
            <person name="van Raaij M."/>
            <person name="Wittmann J."/>
        </authorList>
    </citation>
    <scope>NUCLEOTIDE SEQUENCE [LARGE SCALE GENOMIC DNA]</scope>
</reference>